<evidence type="ECO:0000313" key="2">
    <source>
        <dbReference type="EMBL" id="SEJ20051.1"/>
    </source>
</evidence>
<dbReference type="STRING" id="426757.SAMN04488127_1244"/>
<keyword evidence="3" id="KW-1185">Reference proteome</keyword>
<feature type="transmembrane region" description="Helical" evidence="1">
    <location>
        <begin position="31"/>
        <end position="48"/>
    </location>
</feature>
<evidence type="ECO:0000313" key="3">
    <source>
        <dbReference type="Proteomes" id="UP000199200"/>
    </source>
</evidence>
<keyword evidence="1" id="KW-1133">Transmembrane helix</keyword>
<organism evidence="2 3">
    <name type="scientific">Bhargavaea ginsengi</name>
    <dbReference type="NCBI Taxonomy" id="426757"/>
    <lineage>
        <taxon>Bacteria</taxon>
        <taxon>Bacillati</taxon>
        <taxon>Bacillota</taxon>
        <taxon>Bacilli</taxon>
        <taxon>Bacillales</taxon>
        <taxon>Caryophanaceae</taxon>
        <taxon>Bhargavaea</taxon>
    </lineage>
</organism>
<feature type="transmembrane region" description="Helical" evidence="1">
    <location>
        <begin position="60"/>
        <end position="80"/>
    </location>
</feature>
<proteinExistence type="predicted"/>
<protein>
    <submittedName>
        <fullName evidence="2">Stage III sporulation protein AC</fullName>
    </submittedName>
</protein>
<dbReference type="Proteomes" id="UP000199200">
    <property type="component" value="Unassembled WGS sequence"/>
</dbReference>
<keyword evidence="1" id="KW-0472">Membrane</keyword>
<gene>
    <name evidence="2" type="ORF">SAMN04488127_1244</name>
</gene>
<keyword evidence="1" id="KW-0812">Transmembrane</keyword>
<dbReference type="AlphaFoldDB" id="A0A1H6WT15"/>
<accession>A0A1H6WT15</accession>
<dbReference type="EMBL" id="FNZF01000002">
    <property type="protein sequence ID" value="SEJ20051.1"/>
    <property type="molecule type" value="Genomic_DNA"/>
</dbReference>
<reference evidence="3" key="1">
    <citation type="submission" date="2016-10" db="EMBL/GenBank/DDBJ databases">
        <authorList>
            <person name="Varghese N."/>
            <person name="Submissions S."/>
        </authorList>
    </citation>
    <scope>NUCLEOTIDE SEQUENCE [LARGE SCALE GENOMIC DNA]</scope>
    <source>
        <strain evidence="3">CGMCC 1.6763</strain>
    </source>
</reference>
<name>A0A1H6WT15_9BACL</name>
<dbReference type="InterPro" id="IPR025664">
    <property type="entry name" value="Spore_III_AC/AD"/>
</dbReference>
<sequence length="92" mass="10621">MLQPGRAIAYPIPDPHTLEKTGGPHVELQDILRVAGVGLVIAFLHLFFEQTGKKEYSFFIFFIAYLYITAEMLRFLRIFFTEISSFFSWLSA</sequence>
<dbReference type="Pfam" id="PF06686">
    <property type="entry name" value="SpoIIIAC"/>
    <property type="match status" value="1"/>
</dbReference>
<evidence type="ECO:0000256" key="1">
    <source>
        <dbReference type="SAM" id="Phobius"/>
    </source>
</evidence>